<dbReference type="PANTHER" id="PTHR43289">
    <property type="entry name" value="MITOGEN-ACTIVATED PROTEIN KINASE KINASE KINASE 20-RELATED"/>
    <property type="match status" value="1"/>
</dbReference>
<dbReference type="GO" id="GO:0005524">
    <property type="term" value="F:ATP binding"/>
    <property type="evidence" value="ECO:0007669"/>
    <property type="project" value="UniProtKB-KW"/>
</dbReference>
<dbReference type="OrthoDB" id="9762169at2"/>
<feature type="domain" description="Protein kinase" evidence="11">
    <location>
        <begin position="18"/>
        <end position="279"/>
    </location>
</feature>
<dbReference type="Pfam" id="PF00069">
    <property type="entry name" value="Pkinase"/>
    <property type="match status" value="1"/>
</dbReference>
<feature type="domain" description="PASTA" evidence="12">
    <location>
        <begin position="623"/>
        <end position="683"/>
    </location>
</feature>
<dbReference type="AlphaFoldDB" id="A0A3N1CRC7"/>
<keyword evidence="3" id="KW-0808">Transferase</keyword>
<evidence type="ECO:0000256" key="2">
    <source>
        <dbReference type="ARBA" id="ARBA00022527"/>
    </source>
</evidence>
<keyword evidence="10" id="KW-1133">Transmembrane helix</keyword>
<keyword evidence="5 13" id="KW-0418">Kinase</keyword>
<dbReference type="InterPro" id="IPR000719">
    <property type="entry name" value="Prot_kinase_dom"/>
</dbReference>
<keyword evidence="10" id="KW-0472">Membrane</keyword>
<feature type="region of interest" description="Disordered" evidence="9">
    <location>
        <begin position="285"/>
        <end position="359"/>
    </location>
</feature>
<dbReference type="RefSeq" id="WP_123663343.1">
    <property type="nucleotide sequence ID" value="NZ_RJKE01000001.1"/>
</dbReference>
<evidence type="ECO:0000256" key="7">
    <source>
        <dbReference type="ARBA" id="ARBA00047899"/>
    </source>
</evidence>
<feature type="transmembrane region" description="Helical" evidence="10">
    <location>
        <begin position="379"/>
        <end position="398"/>
    </location>
</feature>
<evidence type="ECO:0000256" key="1">
    <source>
        <dbReference type="ARBA" id="ARBA00012513"/>
    </source>
</evidence>
<evidence type="ECO:0000256" key="10">
    <source>
        <dbReference type="SAM" id="Phobius"/>
    </source>
</evidence>
<dbReference type="Gene3D" id="3.30.10.20">
    <property type="match status" value="4"/>
</dbReference>
<evidence type="ECO:0000256" key="8">
    <source>
        <dbReference type="ARBA" id="ARBA00048679"/>
    </source>
</evidence>
<dbReference type="PROSITE" id="PS50011">
    <property type="entry name" value="PROTEIN_KINASE_DOM"/>
    <property type="match status" value="1"/>
</dbReference>
<keyword evidence="10" id="KW-0812">Transmembrane</keyword>
<dbReference type="Gene3D" id="1.10.510.10">
    <property type="entry name" value="Transferase(Phosphotransferase) domain 1"/>
    <property type="match status" value="1"/>
</dbReference>
<dbReference type="Pfam" id="PF03793">
    <property type="entry name" value="PASTA"/>
    <property type="match status" value="4"/>
</dbReference>
<dbReference type="PROSITE" id="PS00108">
    <property type="entry name" value="PROTEIN_KINASE_ST"/>
    <property type="match status" value="1"/>
</dbReference>
<dbReference type="FunFam" id="3.30.200.20:FF:000035">
    <property type="entry name" value="Serine/threonine protein kinase Stk1"/>
    <property type="match status" value="1"/>
</dbReference>
<dbReference type="SUPFAM" id="SSF56112">
    <property type="entry name" value="Protein kinase-like (PK-like)"/>
    <property type="match status" value="1"/>
</dbReference>
<protein>
    <recommendedName>
        <fullName evidence="1">non-specific serine/threonine protein kinase</fullName>
        <ecNumber evidence="1">2.7.11.1</ecNumber>
    </recommendedName>
</protein>
<evidence type="ECO:0000256" key="3">
    <source>
        <dbReference type="ARBA" id="ARBA00022679"/>
    </source>
</evidence>
<feature type="compositionally biased region" description="Polar residues" evidence="9">
    <location>
        <begin position="328"/>
        <end position="340"/>
    </location>
</feature>
<evidence type="ECO:0000313" key="13">
    <source>
        <dbReference type="EMBL" id="ROO83870.1"/>
    </source>
</evidence>
<keyword evidence="6" id="KW-0067">ATP-binding</keyword>
<evidence type="ECO:0000259" key="11">
    <source>
        <dbReference type="PROSITE" id="PS50011"/>
    </source>
</evidence>
<evidence type="ECO:0000313" key="14">
    <source>
        <dbReference type="Proteomes" id="UP000272400"/>
    </source>
</evidence>
<dbReference type="PANTHER" id="PTHR43289:SF34">
    <property type="entry name" value="SERINE_THREONINE-PROTEIN KINASE YBDM-RELATED"/>
    <property type="match status" value="1"/>
</dbReference>
<evidence type="ECO:0000256" key="5">
    <source>
        <dbReference type="ARBA" id="ARBA00022777"/>
    </source>
</evidence>
<dbReference type="PROSITE" id="PS51178">
    <property type="entry name" value="PASTA"/>
    <property type="match status" value="4"/>
</dbReference>
<feature type="domain" description="PASTA" evidence="12">
    <location>
        <begin position="534"/>
        <end position="603"/>
    </location>
</feature>
<dbReference type="SMART" id="SM00740">
    <property type="entry name" value="PASTA"/>
    <property type="match status" value="4"/>
</dbReference>
<organism evidence="13 14">
    <name type="scientific">Actinocorallia herbida</name>
    <dbReference type="NCBI Taxonomy" id="58109"/>
    <lineage>
        <taxon>Bacteria</taxon>
        <taxon>Bacillati</taxon>
        <taxon>Actinomycetota</taxon>
        <taxon>Actinomycetes</taxon>
        <taxon>Streptosporangiales</taxon>
        <taxon>Thermomonosporaceae</taxon>
        <taxon>Actinocorallia</taxon>
    </lineage>
</organism>
<keyword evidence="2" id="KW-0723">Serine/threonine-protein kinase</keyword>
<feature type="region of interest" description="Disordered" evidence="9">
    <location>
        <begin position="496"/>
        <end position="524"/>
    </location>
</feature>
<dbReference type="InterPro" id="IPR005543">
    <property type="entry name" value="PASTA_dom"/>
</dbReference>
<dbReference type="InterPro" id="IPR011009">
    <property type="entry name" value="Kinase-like_dom_sf"/>
</dbReference>
<name>A0A3N1CRC7_9ACTN</name>
<dbReference type="CDD" id="cd14014">
    <property type="entry name" value="STKc_PknB_like"/>
    <property type="match status" value="1"/>
</dbReference>
<evidence type="ECO:0000256" key="4">
    <source>
        <dbReference type="ARBA" id="ARBA00022741"/>
    </source>
</evidence>
<evidence type="ECO:0000256" key="9">
    <source>
        <dbReference type="SAM" id="MobiDB-lite"/>
    </source>
</evidence>
<accession>A0A3N1CRC7</accession>
<dbReference type="GO" id="GO:0004674">
    <property type="term" value="F:protein serine/threonine kinase activity"/>
    <property type="evidence" value="ECO:0007669"/>
    <property type="project" value="UniProtKB-KW"/>
</dbReference>
<feature type="domain" description="PASTA" evidence="12">
    <location>
        <begin position="470"/>
        <end position="533"/>
    </location>
</feature>
<dbReference type="FunFam" id="1.10.510.10:FF:000021">
    <property type="entry name" value="Serine/threonine protein kinase"/>
    <property type="match status" value="1"/>
</dbReference>
<evidence type="ECO:0000259" key="12">
    <source>
        <dbReference type="PROSITE" id="PS51178"/>
    </source>
</evidence>
<comment type="catalytic activity">
    <reaction evidence="8">
        <text>L-seryl-[protein] + ATP = O-phospho-L-seryl-[protein] + ADP + H(+)</text>
        <dbReference type="Rhea" id="RHEA:17989"/>
        <dbReference type="Rhea" id="RHEA-COMP:9863"/>
        <dbReference type="Rhea" id="RHEA-COMP:11604"/>
        <dbReference type="ChEBI" id="CHEBI:15378"/>
        <dbReference type="ChEBI" id="CHEBI:29999"/>
        <dbReference type="ChEBI" id="CHEBI:30616"/>
        <dbReference type="ChEBI" id="CHEBI:83421"/>
        <dbReference type="ChEBI" id="CHEBI:456216"/>
        <dbReference type="EC" id="2.7.11.1"/>
    </reaction>
</comment>
<dbReference type="EMBL" id="RJKE01000001">
    <property type="protein sequence ID" value="ROO83870.1"/>
    <property type="molecule type" value="Genomic_DNA"/>
</dbReference>
<feature type="domain" description="PASTA" evidence="12">
    <location>
        <begin position="399"/>
        <end position="469"/>
    </location>
</feature>
<reference evidence="13 14" key="1">
    <citation type="submission" date="2018-11" db="EMBL/GenBank/DDBJ databases">
        <title>Sequencing the genomes of 1000 actinobacteria strains.</title>
        <authorList>
            <person name="Klenk H.-P."/>
        </authorList>
    </citation>
    <scope>NUCLEOTIDE SEQUENCE [LARGE SCALE GENOMIC DNA]</scope>
    <source>
        <strain evidence="13 14">DSM 44254</strain>
    </source>
</reference>
<keyword evidence="14" id="KW-1185">Reference proteome</keyword>
<sequence length="683" mass="72554">MDATAVDPLVGRVLDERYRIESKVAKGGMATVYVGRDSKLDRIVAVKVMHAHLAQDDQFVRRFMGEAKAAAALSHPNVVAVYDQGTDGAYTYLTMEYLPGRTLRDLLDERGRLPARDALGIMAPVLSALGAAHRAGLIHRDVKPENVLLTRDGQVKVADFGLARAETDSKQTKTGMIIGTVAYMAPEQVIDGRADARSDVYAAGILLFELLTGRQPHQGDTPLSVAYAHVNDPIPLPSQLVPDIPPRIDALVMSATAKDPAGRPMDAGHFYALLADPNLPLPAPGSAGVPGLAMRNSGEQPRPPAQGPYHSGPHTGPQGGGGPDGATSVFQQTGTDNRTSVLPGGAPNHTAVLPRGEEPPRGEDVLLLDRIMHFVTGRFVLLTLGLIASMVLGWAVWYQVSGKYDHVPEIIGVSQEDATRTLSSDGIQYEIADQRVFSDEAPKGTVAAVTPGEGAKIQPGVKVVLTLSKGLTPIEIPDVAGKSMDDAREELKAFKVNEEERASSEPEGMAAGTDPKAGTKHSPDEPITLYVSSGLAMPDIVGKAKDDAYGQLDAIKAKLDGNFNVNEVEQNDPGKPDGTILWQDPKAGTVLAPGSTVTIGVNKRDNCFLEQVNPFCNDDQPDANGNVLIPHLLGKTVDEAKAELERRGFVVVVNATVNSGRVLNMNPGGGNRVPKGTTITIMH</sequence>
<dbReference type="GO" id="GO:0045717">
    <property type="term" value="P:negative regulation of fatty acid biosynthetic process"/>
    <property type="evidence" value="ECO:0007669"/>
    <property type="project" value="UniProtKB-ARBA"/>
</dbReference>
<gene>
    <name evidence="13" type="ORF">EDD29_1379</name>
</gene>
<dbReference type="Gene3D" id="3.30.200.20">
    <property type="entry name" value="Phosphorylase Kinase, domain 1"/>
    <property type="match status" value="1"/>
</dbReference>
<dbReference type="EC" id="2.7.11.1" evidence="1"/>
<keyword evidence="4" id="KW-0547">Nucleotide-binding</keyword>
<comment type="catalytic activity">
    <reaction evidence="7">
        <text>L-threonyl-[protein] + ATP = O-phospho-L-threonyl-[protein] + ADP + H(+)</text>
        <dbReference type="Rhea" id="RHEA:46608"/>
        <dbReference type="Rhea" id="RHEA-COMP:11060"/>
        <dbReference type="Rhea" id="RHEA-COMP:11605"/>
        <dbReference type="ChEBI" id="CHEBI:15378"/>
        <dbReference type="ChEBI" id="CHEBI:30013"/>
        <dbReference type="ChEBI" id="CHEBI:30616"/>
        <dbReference type="ChEBI" id="CHEBI:61977"/>
        <dbReference type="ChEBI" id="CHEBI:456216"/>
        <dbReference type="EC" id="2.7.11.1"/>
    </reaction>
</comment>
<dbReference type="Proteomes" id="UP000272400">
    <property type="component" value="Unassembled WGS sequence"/>
</dbReference>
<dbReference type="InterPro" id="IPR008271">
    <property type="entry name" value="Ser/Thr_kinase_AS"/>
</dbReference>
<dbReference type="CDD" id="cd06577">
    <property type="entry name" value="PASTA_pknB"/>
    <property type="match status" value="4"/>
</dbReference>
<evidence type="ECO:0000256" key="6">
    <source>
        <dbReference type="ARBA" id="ARBA00022840"/>
    </source>
</evidence>
<comment type="caution">
    <text evidence="13">The sequence shown here is derived from an EMBL/GenBank/DDBJ whole genome shotgun (WGS) entry which is preliminary data.</text>
</comment>
<dbReference type="SMART" id="SM00220">
    <property type="entry name" value="S_TKc"/>
    <property type="match status" value="1"/>
</dbReference>
<proteinExistence type="predicted"/>